<accession>A0A5E4VEG3</accession>
<dbReference type="EMBL" id="CABPSI010000003">
    <property type="protein sequence ID" value="VVE09974.1"/>
    <property type="molecule type" value="Genomic_DNA"/>
</dbReference>
<gene>
    <name evidence="6" type="primary">fpvA_3</name>
    <name evidence="6" type="ORF">PIN31115_02565</name>
</gene>
<reference evidence="6 7" key="1">
    <citation type="submission" date="2019-08" db="EMBL/GenBank/DDBJ databases">
        <authorList>
            <person name="Peeters C."/>
        </authorList>
    </citation>
    <scope>NUCLEOTIDE SEQUENCE [LARGE SCALE GENOMIC DNA]</scope>
    <source>
        <strain evidence="6 7">LMG 31115</strain>
    </source>
</reference>
<evidence type="ECO:0000313" key="7">
    <source>
        <dbReference type="Proteomes" id="UP000333828"/>
    </source>
</evidence>
<evidence type="ECO:0000256" key="4">
    <source>
        <dbReference type="SAM" id="MobiDB-lite"/>
    </source>
</evidence>
<evidence type="ECO:0000259" key="5">
    <source>
        <dbReference type="SMART" id="SM00965"/>
    </source>
</evidence>
<keyword evidence="6" id="KW-0675">Receptor</keyword>
<dbReference type="SMART" id="SM00965">
    <property type="entry name" value="STN"/>
    <property type="match status" value="1"/>
</dbReference>
<evidence type="ECO:0000256" key="1">
    <source>
        <dbReference type="ARBA" id="ARBA00022448"/>
    </source>
</evidence>
<dbReference type="Pfam" id="PF13103">
    <property type="entry name" value="TonB_2"/>
    <property type="match status" value="1"/>
</dbReference>
<organism evidence="6 7">
    <name type="scientific">Pandoraea iniqua</name>
    <dbReference type="NCBI Taxonomy" id="2508288"/>
    <lineage>
        <taxon>Bacteria</taxon>
        <taxon>Pseudomonadati</taxon>
        <taxon>Pseudomonadota</taxon>
        <taxon>Betaproteobacteria</taxon>
        <taxon>Burkholderiales</taxon>
        <taxon>Burkholderiaceae</taxon>
        <taxon>Pandoraea</taxon>
    </lineage>
</organism>
<name>A0A5E4VEG3_9BURK</name>
<dbReference type="Pfam" id="PF07660">
    <property type="entry name" value="STN"/>
    <property type="match status" value="1"/>
</dbReference>
<keyword evidence="3" id="KW-0998">Cell outer membrane</keyword>
<proteinExistence type="predicted"/>
<dbReference type="RefSeq" id="WP_174996085.1">
    <property type="nucleotide sequence ID" value="NZ_CABPSI010000003.1"/>
</dbReference>
<dbReference type="InterPro" id="IPR011662">
    <property type="entry name" value="Secretin/TonB_short_N"/>
</dbReference>
<evidence type="ECO:0000256" key="2">
    <source>
        <dbReference type="ARBA" id="ARBA00023136"/>
    </source>
</evidence>
<dbReference type="GO" id="GO:0019867">
    <property type="term" value="C:outer membrane"/>
    <property type="evidence" value="ECO:0007669"/>
    <property type="project" value="InterPro"/>
</dbReference>
<dbReference type="Proteomes" id="UP000333828">
    <property type="component" value="Unassembled WGS sequence"/>
</dbReference>
<sequence length="238" mass="24457">MISISACPARVWATTAVAGIVAGIDVDTDASGEALLRFDIPSQSLPSALESYGAFADVSLLYDSSLTAGRVSTPVQGDMSARAALSRLLDGSGLVARYTGPKSVTLVAGRTNSPDTDGDAAFDPAAARRYFGLIQTRVHDAFCAQPLLAQGARRVAFRLWVGTSGVIGPVTLLGSSGDPATDAAVVSALQGASVGEPAPPALAQPFTFVVQPRASGRNWDCDSDTATDVPRPGRSHGR</sequence>
<protein>
    <submittedName>
        <fullName evidence="6">Ferripyoverdine receptor</fullName>
    </submittedName>
</protein>
<dbReference type="AlphaFoldDB" id="A0A5E4VEG3"/>
<keyword evidence="1" id="KW-0813">Transport</keyword>
<keyword evidence="7" id="KW-1185">Reference proteome</keyword>
<feature type="region of interest" description="Disordered" evidence="4">
    <location>
        <begin position="215"/>
        <end position="238"/>
    </location>
</feature>
<dbReference type="SUPFAM" id="SSF74653">
    <property type="entry name" value="TolA/TonB C-terminal domain"/>
    <property type="match status" value="1"/>
</dbReference>
<dbReference type="Gene3D" id="3.30.1150.10">
    <property type="match status" value="1"/>
</dbReference>
<feature type="domain" description="Secretin/TonB short N-terminal" evidence="5">
    <location>
        <begin position="58"/>
        <end position="109"/>
    </location>
</feature>
<dbReference type="Gene3D" id="3.55.50.30">
    <property type="match status" value="1"/>
</dbReference>
<keyword evidence="2" id="KW-0472">Membrane</keyword>
<evidence type="ECO:0000313" key="6">
    <source>
        <dbReference type="EMBL" id="VVE09974.1"/>
    </source>
</evidence>
<evidence type="ECO:0000256" key="3">
    <source>
        <dbReference type="ARBA" id="ARBA00023237"/>
    </source>
</evidence>